<keyword evidence="7" id="KW-1005">Bacterial flagellum biogenesis</keyword>
<evidence type="ECO:0000256" key="5">
    <source>
        <dbReference type="ARBA" id="ARBA00022989"/>
    </source>
</evidence>
<evidence type="ECO:0000256" key="2">
    <source>
        <dbReference type="ARBA" id="ARBA00008835"/>
    </source>
</evidence>
<dbReference type="PIRSF" id="PIRSF005419">
    <property type="entry name" value="FlhA"/>
    <property type="match status" value="1"/>
</dbReference>
<keyword evidence="7" id="KW-1006">Bacterial flagellum protein export</keyword>
<evidence type="ECO:0000256" key="3">
    <source>
        <dbReference type="ARBA" id="ARBA00022475"/>
    </source>
</evidence>
<dbReference type="RefSeq" id="WP_198474392.1">
    <property type="nucleotide sequence ID" value="NZ_JADGMQ010000002.1"/>
</dbReference>
<protein>
    <recommendedName>
        <fullName evidence="7">Flagellar biosynthesis protein FlhA</fullName>
    </recommendedName>
</protein>
<evidence type="ECO:0000256" key="1">
    <source>
        <dbReference type="ARBA" id="ARBA00004651"/>
    </source>
</evidence>
<dbReference type="InterPro" id="IPR042196">
    <property type="entry name" value="FHIPEP_4"/>
</dbReference>
<comment type="caution">
    <text evidence="7">Lacks conserved residue(s) required for the propagation of feature annotation.</text>
</comment>
<feature type="transmembrane region" description="Helical" evidence="7">
    <location>
        <begin position="19"/>
        <end position="37"/>
    </location>
</feature>
<comment type="subcellular location">
    <subcellularLocation>
        <location evidence="1 7">Cell membrane</location>
        <topology evidence="1 7">Multi-pass membrane protein</topology>
    </subcellularLocation>
</comment>
<dbReference type="PANTHER" id="PTHR30161">
    <property type="entry name" value="FLAGELLAR EXPORT PROTEIN, MEMBRANE FLHA SUBUNIT-RELATED"/>
    <property type="match status" value="1"/>
</dbReference>
<feature type="transmembrane region" description="Helical" evidence="7">
    <location>
        <begin position="114"/>
        <end position="137"/>
    </location>
</feature>
<dbReference type="Pfam" id="PF00771">
    <property type="entry name" value="FHIPEP"/>
    <property type="match status" value="1"/>
</dbReference>
<organism evidence="9 10">
    <name type="scientific">Aquamicrobium zhengzhouense</name>
    <dbReference type="NCBI Taxonomy" id="2781738"/>
    <lineage>
        <taxon>Bacteria</taxon>
        <taxon>Pseudomonadati</taxon>
        <taxon>Pseudomonadota</taxon>
        <taxon>Alphaproteobacteria</taxon>
        <taxon>Hyphomicrobiales</taxon>
        <taxon>Phyllobacteriaceae</taxon>
        <taxon>Aquamicrobium</taxon>
    </lineage>
</organism>
<reference evidence="9 10" key="1">
    <citation type="submission" date="2020-10" db="EMBL/GenBank/DDBJ databases">
        <title>Aquamicrobium zhengzhouensis sp. nov., a exopolysaccharide producing bacterium isolated from farmland soil.</title>
        <authorList>
            <person name="Wang X."/>
        </authorList>
    </citation>
    <scope>NUCLEOTIDE SEQUENCE [LARGE SCALE GENOMIC DNA]</scope>
    <source>
        <strain evidence="10">cd-1</strain>
    </source>
</reference>
<comment type="caution">
    <text evidence="9">The sequence shown here is derived from an EMBL/GenBank/DDBJ whole genome shotgun (WGS) entry which is preliminary data.</text>
</comment>
<keyword evidence="9" id="KW-0966">Cell projection</keyword>
<dbReference type="InterPro" id="IPR006301">
    <property type="entry name" value="FlhA"/>
</dbReference>
<keyword evidence="7" id="KW-0653">Protein transport</keyword>
<evidence type="ECO:0000256" key="8">
    <source>
        <dbReference type="SAM" id="Coils"/>
    </source>
</evidence>
<evidence type="ECO:0000256" key="4">
    <source>
        <dbReference type="ARBA" id="ARBA00022692"/>
    </source>
</evidence>
<evidence type="ECO:0000313" key="10">
    <source>
        <dbReference type="Proteomes" id="UP000601789"/>
    </source>
</evidence>
<keyword evidence="9" id="KW-0282">Flagellum</keyword>
<dbReference type="PANTHER" id="PTHR30161:SF1">
    <property type="entry name" value="FLAGELLAR BIOSYNTHESIS PROTEIN FLHA-RELATED"/>
    <property type="match status" value="1"/>
</dbReference>
<dbReference type="NCBIfam" id="TIGR01398">
    <property type="entry name" value="FlhA"/>
    <property type="match status" value="1"/>
</dbReference>
<feature type="transmembrane region" description="Helical" evidence="7">
    <location>
        <begin position="43"/>
        <end position="62"/>
    </location>
</feature>
<sequence length="695" mass="75918">MAVIDSAPVPQAGNHGRDIALALGVITILSILFLPIPPFLIDFGLALSLAVSVLILMVALWMQKPLDFTSFPTVLLIVTMLRLSLSIATTRAILSHGNDGVNAAGYVIGGFSNLVMAGDFVIGLIVFLILIVVNFIVITKGATRIAEVGARFTLDAIPGKQMSIDADLSAGVIDDKEAQKRRRELEEESSFFGAMDGASKFVRGDAIAGLLITAINIIGGIAIGYTRHGMSMSESADVFVKLSVGDGLATQIPALIVSLSAGLVVSKGGTRGATDEAVFGQLGAYPRALSVAAVLIGGIGIMPGLPTIPFFILAFAMGSVAYFIPRQRKKLADAAAAAERQVAEAKVEEEKQSIKASLKTPEIELLIGKQLSTRLLTSHQELAFRMGKMRKKFATQYGFVVPEVKLTDDFSIPPKTYQIKIHGTVVAEYQMRVGEVMVLLGNGTIPQIPGEEVREPAFGMRAYSVSEAFAEDLKRERFTFADNLSVLLTHLSEVIRNNLPQLLSYKDMKALIERQDQEYRKLIDEVCTSHISYPGLQAVLKLLLAERISIRNLHLIIEAIAEIAPHVRRTEQIVEHVRIRMAQQICGDLTESGVLKVLRLGNRWDLAFHQALKRDQKGEIREFDIDPRLLEEFGNEMTKAVRQHLDAGERFVLVTAPDARPYVRMIVERLFATLPVLSHVEIARGVEVRVLGSIS</sequence>
<feature type="transmembrane region" description="Helical" evidence="7">
    <location>
        <begin position="74"/>
        <end position="94"/>
    </location>
</feature>
<keyword evidence="8" id="KW-0175">Coiled coil</keyword>
<dbReference type="InterPro" id="IPR001712">
    <property type="entry name" value="T3SS_FHIPEP"/>
</dbReference>
<feature type="coiled-coil region" evidence="8">
    <location>
        <begin position="328"/>
        <end position="355"/>
    </location>
</feature>
<feature type="transmembrane region" description="Helical" evidence="7">
    <location>
        <begin position="248"/>
        <end position="266"/>
    </location>
</feature>
<dbReference type="Proteomes" id="UP000601789">
    <property type="component" value="Unassembled WGS sequence"/>
</dbReference>
<evidence type="ECO:0000256" key="6">
    <source>
        <dbReference type="ARBA" id="ARBA00023136"/>
    </source>
</evidence>
<proteinExistence type="inferred from homology"/>
<keyword evidence="4 7" id="KW-0812">Transmembrane</keyword>
<dbReference type="InterPro" id="IPR042194">
    <property type="entry name" value="FHIPEP_1"/>
</dbReference>
<keyword evidence="5 7" id="KW-1133">Transmembrane helix</keyword>
<comment type="similarity">
    <text evidence="2 7">Belongs to the FHIPEP (flagella/HR/invasion proteins export pore) family.</text>
</comment>
<keyword evidence="6 7" id="KW-0472">Membrane</keyword>
<keyword evidence="3 7" id="KW-1003">Cell membrane</keyword>
<evidence type="ECO:0000256" key="7">
    <source>
        <dbReference type="RuleBase" id="RU364093"/>
    </source>
</evidence>
<accession>A0ABS0S8V2</accession>
<feature type="transmembrane region" description="Helical" evidence="7">
    <location>
        <begin position="207"/>
        <end position="228"/>
    </location>
</feature>
<name>A0ABS0S8V2_9HYPH</name>
<keyword evidence="10" id="KW-1185">Reference proteome</keyword>
<comment type="function">
    <text evidence="7">Required for formation of the rod structure of the flagellar apparatus. Together with FliI and FliH, may constitute the export apparatus of flagellin.</text>
</comment>
<gene>
    <name evidence="7 9" type="primary">flhA</name>
    <name evidence="9" type="ORF">IOD40_03480</name>
</gene>
<evidence type="ECO:0000313" key="9">
    <source>
        <dbReference type="EMBL" id="MBI1619725.1"/>
    </source>
</evidence>
<dbReference type="EMBL" id="JADGMQ010000002">
    <property type="protein sequence ID" value="MBI1619725.1"/>
    <property type="molecule type" value="Genomic_DNA"/>
</dbReference>
<dbReference type="PRINTS" id="PR00949">
    <property type="entry name" value="TYPE3IMAPROT"/>
</dbReference>
<dbReference type="Gene3D" id="1.10.8.540">
    <property type="entry name" value="FHIPEP family, domain 3"/>
    <property type="match status" value="1"/>
</dbReference>
<dbReference type="Gene3D" id="3.40.50.12790">
    <property type="entry name" value="FHIPEP family, domain 4"/>
    <property type="match status" value="1"/>
</dbReference>
<dbReference type="Gene3D" id="3.40.30.60">
    <property type="entry name" value="FHIPEP family, domain 1"/>
    <property type="match status" value="1"/>
</dbReference>
<dbReference type="InterPro" id="IPR042193">
    <property type="entry name" value="FHIPEP_3"/>
</dbReference>
<keyword evidence="7" id="KW-0813">Transport</keyword>
<keyword evidence="9" id="KW-0969">Cilium</keyword>